<accession>A0ABM7PD90</accession>
<dbReference type="SUPFAM" id="SSF69118">
    <property type="entry name" value="AhpD-like"/>
    <property type="match status" value="1"/>
</dbReference>
<keyword evidence="3" id="KW-1185">Reference proteome</keyword>
<evidence type="ECO:0000313" key="2">
    <source>
        <dbReference type="EMBL" id="BCS95166.1"/>
    </source>
</evidence>
<evidence type="ECO:0000313" key="3">
    <source>
        <dbReference type="Proteomes" id="UP001320148"/>
    </source>
</evidence>
<dbReference type="PANTHER" id="PTHR33930:SF2">
    <property type="entry name" value="BLR3452 PROTEIN"/>
    <property type="match status" value="1"/>
</dbReference>
<evidence type="ECO:0000259" key="1">
    <source>
        <dbReference type="Pfam" id="PF02627"/>
    </source>
</evidence>
<dbReference type="EMBL" id="AP024488">
    <property type="protein sequence ID" value="BCS95166.1"/>
    <property type="molecule type" value="Genomic_DNA"/>
</dbReference>
<dbReference type="RefSeq" id="WP_236891441.1">
    <property type="nucleotide sequence ID" value="NZ_AP024488.1"/>
</dbReference>
<sequence length="104" mass="11401">MYLPKKYTDFKNTYEDVFVQYQALGKVCRDSGPLDDKTQSLVKLGIAIGANSRGGVMSHTRKAIDFGATPKEISHTVLMALTTIGFPNMISAMAWVNEVLDSKG</sequence>
<dbReference type="PANTHER" id="PTHR33930">
    <property type="entry name" value="ALKYL HYDROPEROXIDE REDUCTASE AHPD"/>
    <property type="match status" value="1"/>
</dbReference>
<protein>
    <submittedName>
        <fullName evidence="2">Alkylhydroperoxidase</fullName>
    </submittedName>
</protein>
<feature type="domain" description="Carboxymuconolactone decarboxylase-like" evidence="1">
    <location>
        <begin position="20"/>
        <end position="98"/>
    </location>
</feature>
<gene>
    <name evidence="2" type="ORF">DSLASN_07980</name>
</gene>
<organism evidence="2 3">
    <name type="scientific">Desulfoluna limicola</name>
    <dbReference type="NCBI Taxonomy" id="2810562"/>
    <lineage>
        <taxon>Bacteria</taxon>
        <taxon>Pseudomonadati</taxon>
        <taxon>Thermodesulfobacteriota</taxon>
        <taxon>Desulfobacteria</taxon>
        <taxon>Desulfobacterales</taxon>
        <taxon>Desulfolunaceae</taxon>
        <taxon>Desulfoluna</taxon>
    </lineage>
</organism>
<proteinExistence type="predicted"/>
<dbReference type="InterPro" id="IPR003779">
    <property type="entry name" value="CMD-like"/>
</dbReference>
<reference evidence="2 3" key="1">
    <citation type="submission" date="2021-02" db="EMBL/GenBank/DDBJ databases">
        <title>Complete genome of Desulfoluna sp. strain ASN36.</title>
        <authorList>
            <person name="Takahashi A."/>
            <person name="Kojima H."/>
            <person name="Fukui M."/>
        </authorList>
    </citation>
    <scope>NUCLEOTIDE SEQUENCE [LARGE SCALE GENOMIC DNA]</scope>
    <source>
        <strain evidence="2 3">ASN36</strain>
    </source>
</reference>
<dbReference type="Gene3D" id="1.20.1290.10">
    <property type="entry name" value="AhpD-like"/>
    <property type="match status" value="1"/>
</dbReference>
<dbReference type="Proteomes" id="UP001320148">
    <property type="component" value="Chromosome"/>
</dbReference>
<dbReference type="Pfam" id="PF02627">
    <property type="entry name" value="CMD"/>
    <property type="match status" value="1"/>
</dbReference>
<dbReference type="InterPro" id="IPR029032">
    <property type="entry name" value="AhpD-like"/>
</dbReference>
<name>A0ABM7PD90_9BACT</name>